<dbReference type="EMBL" id="JBBNAE010000003">
    <property type="protein sequence ID" value="KAK9138706.1"/>
    <property type="molecule type" value="Genomic_DNA"/>
</dbReference>
<name>A0AAP0JRT9_9MAGN</name>
<evidence type="ECO:0000313" key="2">
    <source>
        <dbReference type="Proteomes" id="UP001417504"/>
    </source>
</evidence>
<keyword evidence="2" id="KW-1185">Reference proteome</keyword>
<gene>
    <name evidence="1" type="ORF">Sjap_009300</name>
</gene>
<dbReference type="AlphaFoldDB" id="A0AAP0JRT9"/>
<comment type="caution">
    <text evidence="1">The sequence shown here is derived from an EMBL/GenBank/DDBJ whole genome shotgun (WGS) entry which is preliminary data.</text>
</comment>
<accession>A0AAP0JRT9</accession>
<reference evidence="1 2" key="1">
    <citation type="submission" date="2024-01" db="EMBL/GenBank/DDBJ databases">
        <title>Genome assemblies of Stephania.</title>
        <authorList>
            <person name="Yang L."/>
        </authorList>
    </citation>
    <scope>NUCLEOTIDE SEQUENCE [LARGE SCALE GENOMIC DNA]</scope>
    <source>
        <strain evidence="1">QJT</strain>
        <tissue evidence="1">Leaf</tissue>
    </source>
</reference>
<evidence type="ECO:0000313" key="1">
    <source>
        <dbReference type="EMBL" id="KAK9138706.1"/>
    </source>
</evidence>
<organism evidence="1 2">
    <name type="scientific">Stephania japonica</name>
    <dbReference type="NCBI Taxonomy" id="461633"/>
    <lineage>
        <taxon>Eukaryota</taxon>
        <taxon>Viridiplantae</taxon>
        <taxon>Streptophyta</taxon>
        <taxon>Embryophyta</taxon>
        <taxon>Tracheophyta</taxon>
        <taxon>Spermatophyta</taxon>
        <taxon>Magnoliopsida</taxon>
        <taxon>Ranunculales</taxon>
        <taxon>Menispermaceae</taxon>
        <taxon>Menispermoideae</taxon>
        <taxon>Cissampelideae</taxon>
        <taxon>Stephania</taxon>
    </lineage>
</organism>
<proteinExistence type="predicted"/>
<dbReference type="Proteomes" id="UP001417504">
    <property type="component" value="Unassembled WGS sequence"/>
</dbReference>
<protein>
    <submittedName>
        <fullName evidence="1">Uncharacterized protein</fullName>
    </submittedName>
</protein>
<sequence length="79" mass="9759">MFKFLKGRTKVLWRYASLAILWHVWLESNGRIFNHLDRIQGDIWDDIKRSVGAWLQNDHQFKLWDRQSLLGNWNFFDYF</sequence>